<accession>A0AAD3T0J3</accession>
<evidence type="ECO:0000313" key="2">
    <source>
        <dbReference type="EMBL" id="GMH19877.1"/>
    </source>
</evidence>
<evidence type="ECO:0000256" key="1">
    <source>
        <dbReference type="SAM" id="MobiDB-lite"/>
    </source>
</evidence>
<comment type="caution">
    <text evidence="2">The sequence shown here is derived from an EMBL/GenBank/DDBJ whole genome shotgun (WGS) entry which is preliminary data.</text>
</comment>
<keyword evidence="3" id="KW-1185">Reference proteome</keyword>
<feature type="compositionally biased region" description="Basic and acidic residues" evidence="1">
    <location>
        <begin position="33"/>
        <end position="62"/>
    </location>
</feature>
<dbReference type="Proteomes" id="UP001279734">
    <property type="component" value="Unassembled WGS sequence"/>
</dbReference>
<dbReference type="EMBL" id="BSYO01000021">
    <property type="protein sequence ID" value="GMH19877.1"/>
    <property type="molecule type" value="Genomic_DNA"/>
</dbReference>
<feature type="region of interest" description="Disordered" evidence="1">
    <location>
        <begin position="1"/>
        <end position="104"/>
    </location>
</feature>
<name>A0AAD3T0J3_NEPGR</name>
<reference evidence="2" key="1">
    <citation type="submission" date="2023-05" db="EMBL/GenBank/DDBJ databases">
        <title>Nepenthes gracilis genome sequencing.</title>
        <authorList>
            <person name="Fukushima K."/>
        </authorList>
    </citation>
    <scope>NUCLEOTIDE SEQUENCE</scope>
    <source>
        <strain evidence="2">SING2019-196</strain>
    </source>
</reference>
<proteinExistence type="predicted"/>
<gene>
    <name evidence="2" type="ORF">Nepgr_021718</name>
</gene>
<feature type="compositionally biased region" description="Basic and acidic residues" evidence="1">
    <location>
        <begin position="71"/>
        <end position="88"/>
    </location>
</feature>
<evidence type="ECO:0000313" key="3">
    <source>
        <dbReference type="Proteomes" id="UP001279734"/>
    </source>
</evidence>
<feature type="compositionally biased region" description="Polar residues" evidence="1">
    <location>
        <begin position="1"/>
        <end position="16"/>
    </location>
</feature>
<protein>
    <submittedName>
        <fullName evidence="2">Uncharacterized protein</fullName>
    </submittedName>
</protein>
<sequence>MRGAPSPTTEGTNEGNPPSAGFELWATAGAPRTFEKEAEVARRGKSESEEGERLGNRGEGFRRHAASAKRKGGDERRRGFKIEERRQSEGNSTSNYSSAIELPSGSCAHPSPRLGVVRRGPKKNILAVNLLARPKISGHALLWLCSSVLAVWADVDVWVQPLSGLDDVDEHLNVGLLFLPGSEYLNDSVIWLVCNCPVLAAELNDVEGGLYWTLVHSSVMRLRFGLIVEVCCLVEILKPYIPSCTLIPLLPGRFGLLRFSHQKLHGAYAAKVFFFCWFCCRGCIDCVSIPAPTLSVFRFGGGN</sequence>
<feature type="compositionally biased region" description="Polar residues" evidence="1">
    <location>
        <begin position="89"/>
        <end position="98"/>
    </location>
</feature>
<dbReference type="AlphaFoldDB" id="A0AAD3T0J3"/>
<organism evidence="2 3">
    <name type="scientific">Nepenthes gracilis</name>
    <name type="common">Slender pitcher plant</name>
    <dbReference type="NCBI Taxonomy" id="150966"/>
    <lineage>
        <taxon>Eukaryota</taxon>
        <taxon>Viridiplantae</taxon>
        <taxon>Streptophyta</taxon>
        <taxon>Embryophyta</taxon>
        <taxon>Tracheophyta</taxon>
        <taxon>Spermatophyta</taxon>
        <taxon>Magnoliopsida</taxon>
        <taxon>eudicotyledons</taxon>
        <taxon>Gunneridae</taxon>
        <taxon>Pentapetalae</taxon>
        <taxon>Caryophyllales</taxon>
        <taxon>Nepenthaceae</taxon>
        <taxon>Nepenthes</taxon>
    </lineage>
</organism>